<evidence type="ECO:0000313" key="1">
    <source>
        <dbReference type="EMBL" id="AFC25850.1"/>
    </source>
</evidence>
<dbReference type="HOGENOM" id="CLU_3391258_0_0_10"/>
<sequence length="32" mass="3577">MQLGFFLPLRENGSKKKRAGDLLRPPASAKIH</sequence>
<evidence type="ECO:0000313" key="2">
    <source>
        <dbReference type="Proteomes" id="UP000007519"/>
    </source>
</evidence>
<reference evidence="1 2" key="1">
    <citation type="journal article" date="2012" name="Stand. Genomic Sci.">
        <title>Complete genome sequencing and analysis of Saprospira grandis str. Lewin, a predatory marine bacterium.</title>
        <authorList>
            <person name="Saw J.H."/>
            <person name="Yuryev A."/>
            <person name="Kanbe M."/>
            <person name="Hou S."/>
            <person name="Young A.G."/>
            <person name="Aizawa S."/>
            <person name="Alam M."/>
        </authorList>
    </citation>
    <scope>NUCLEOTIDE SEQUENCE [LARGE SCALE GENOMIC DNA]</scope>
    <source>
        <strain evidence="1 2">Lewin</strain>
    </source>
</reference>
<gene>
    <name evidence="1" type="ordered locus">SGRA_3122</name>
</gene>
<dbReference type="STRING" id="984262.SGRA_3122"/>
<dbReference type="AlphaFoldDB" id="H6KZS4"/>
<keyword evidence="2" id="KW-1185">Reference proteome</keyword>
<dbReference type="KEGG" id="sgn:SGRA_3122"/>
<name>H6KZS4_SAPGL</name>
<protein>
    <submittedName>
        <fullName evidence="1">Uncharacterized protein</fullName>
    </submittedName>
</protein>
<organism evidence="1 2">
    <name type="scientific">Saprospira grandis (strain Lewin)</name>
    <dbReference type="NCBI Taxonomy" id="984262"/>
    <lineage>
        <taxon>Bacteria</taxon>
        <taxon>Pseudomonadati</taxon>
        <taxon>Bacteroidota</taxon>
        <taxon>Saprospiria</taxon>
        <taxon>Saprospirales</taxon>
        <taxon>Saprospiraceae</taxon>
        <taxon>Saprospira</taxon>
    </lineage>
</organism>
<dbReference type="EMBL" id="CP002831">
    <property type="protein sequence ID" value="AFC25850.1"/>
    <property type="molecule type" value="Genomic_DNA"/>
</dbReference>
<proteinExistence type="predicted"/>
<accession>H6KZS4</accession>
<dbReference type="Proteomes" id="UP000007519">
    <property type="component" value="Chromosome"/>
</dbReference>